<gene>
    <name evidence="1" type="ordered locus">AM1_D0205</name>
</gene>
<reference evidence="1 2" key="1">
    <citation type="journal article" date="2008" name="Proc. Natl. Acad. Sci. U.S.A.">
        <title>Niche adaptation and genome expansion in the chlorophyll d-producing cyanobacterium Acaryochloris marina.</title>
        <authorList>
            <person name="Swingley W.D."/>
            <person name="Chen M."/>
            <person name="Cheung P.C."/>
            <person name="Conrad A.L."/>
            <person name="Dejesa L.C."/>
            <person name="Hao J."/>
            <person name="Honchak B.M."/>
            <person name="Karbach L.E."/>
            <person name="Kurdoglu A."/>
            <person name="Lahiri S."/>
            <person name="Mastrian S.D."/>
            <person name="Miyashita H."/>
            <person name="Page L."/>
            <person name="Ramakrishna P."/>
            <person name="Satoh S."/>
            <person name="Sattley W.M."/>
            <person name="Shimada Y."/>
            <person name="Taylor H.L."/>
            <person name="Tomo T."/>
            <person name="Tsuchiya T."/>
            <person name="Wang Z.T."/>
            <person name="Raymond J."/>
            <person name="Mimuro M."/>
            <person name="Blankenship R.E."/>
            <person name="Touchman J.W."/>
        </authorList>
    </citation>
    <scope>NUCLEOTIDE SEQUENCE [LARGE SCALE GENOMIC DNA]</scope>
    <source>
        <strain evidence="2">MBIC 11017</strain>
        <plasmid evidence="2">Plasmid pREB4</plasmid>
    </source>
</reference>
<sequence>MFQRCCARSMVIINISDRFPCWKPVRRFFINQDILHSHNLMARKRLKSSVMCSGRGGRINLEGQFRSSLAMRLKRKVEDNVRGLDRRYWVLTALTIFTISHSRLEARCPQL</sequence>
<name>A8ZNW4_ACAM1</name>
<accession>A8ZNW4</accession>
<proteinExistence type="predicted"/>
<dbReference type="KEGG" id="amr:AM1_D0205"/>
<organism evidence="1 2">
    <name type="scientific">Acaryochloris marina (strain MBIC 11017)</name>
    <dbReference type="NCBI Taxonomy" id="329726"/>
    <lineage>
        <taxon>Bacteria</taxon>
        <taxon>Bacillati</taxon>
        <taxon>Cyanobacteriota</taxon>
        <taxon>Cyanophyceae</taxon>
        <taxon>Acaryochloridales</taxon>
        <taxon>Acaryochloridaceae</taxon>
        <taxon>Acaryochloris</taxon>
    </lineage>
</organism>
<dbReference type="Proteomes" id="UP000000268">
    <property type="component" value="Plasmid pREB4"/>
</dbReference>
<geneLocation type="plasmid" evidence="1 2">
    <name>pREB4</name>
</geneLocation>
<evidence type="ECO:0000313" key="2">
    <source>
        <dbReference type="Proteomes" id="UP000000268"/>
    </source>
</evidence>
<keyword evidence="2" id="KW-1185">Reference proteome</keyword>
<protein>
    <submittedName>
        <fullName evidence="1">Uncharacterized protein</fullName>
    </submittedName>
</protein>
<keyword evidence="1" id="KW-0614">Plasmid</keyword>
<dbReference type="EMBL" id="CP000841">
    <property type="protein sequence ID" value="ABW32700.1"/>
    <property type="molecule type" value="Genomic_DNA"/>
</dbReference>
<dbReference type="HOGENOM" id="CLU_2152768_0_0_3"/>
<dbReference type="AlphaFoldDB" id="A8ZNW4"/>
<evidence type="ECO:0000313" key="1">
    <source>
        <dbReference type="EMBL" id="ABW32700.1"/>
    </source>
</evidence>